<reference evidence="1 2" key="1">
    <citation type="submission" date="2017-07" db="EMBL/GenBank/DDBJ databases">
        <title>Recovery of genomes from metagenomes via a dereplication, aggregation, and scoring strategy.</title>
        <authorList>
            <person name="Sieber C.M."/>
            <person name="Probst A.J."/>
            <person name="Sharrar A."/>
            <person name="Thomas B.C."/>
            <person name="Hess M."/>
            <person name="Tringe S.G."/>
            <person name="Banfield J.F."/>
        </authorList>
    </citation>
    <scope>NUCLEOTIDE SEQUENCE [LARGE SCALE GENOMIC DNA]</scope>
    <source>
        <strain evidence="1">JGI_Cruoil_03_51_56</strain>
    </source>
</reference>
<sequence length="256" mass="28128">MLIWLMLATAFEFLVPTGNAGGMIAGGAVADWQNLFLQNPALIMEAERFQAGLAYSRPYGLDCVDWGRICAVVRKERWGSGVGFGSLSFGNYRESDLQLNFGVEPIKQVKAGLGMHLMAVDIGRYGVDVVPAFDLGFAWQAGVFRLGAAGFRTNLPRFRNGDELPGRFVLAGAMRPVETLVLALDLSREGGKESAAFGMDFRLVPPLELRIGVGYEPLLYAAGFGIRVGVFKIDYAYRFHPQLKETHIFGMQAAWH</sequence>
<dbReference type="AlphaFoldDB" id="A0A235BQN9"/>
<dbReference type="Gene3D" id="2.40.160.60">
    <property type="entry name" value="Outer membrane protein transport protein (OMPP1/FadL/TodX)"/>
    <property type="match status" value="1"/>
</dbReference>
<dbReference type="Proteomes" id="UP000215559">
    <property type="component" value="Unassembled WGS sequence"/>
</dbReference>
<comment type="caution">
    <text evidence="1">The sequence shown here is derived from an EMBL/GenBank/DDBJ whole genome shotgun (WGS) entry which is preliminary data.</text>
</comment>
<gene>
    <name evidence="1" type="ORF">CH330_08330</name>
</gene>
<dbReference type="EMBL" id="NOZP01000152">
    <property type="protein sequence ID" value="OYD14544.1"/>
    <property type="molecule type" value="Genomic_DNA"/>
</dbReference>
<evidence type="ECO:0008006" key="3">
    <source>
        <dbReference type="Google" id="ProtNLM"/>
    </source>
</evidence>
<organism evidence="1 2">
    <name type="scientific">candidate division WOR-3 bacterium JGI_Cruoil_03_51_56</name>
    <dbReference type="NCBI Taxonomy" id="1973747"/>
    <lineage>
        <taxon>Bacteria</taxon>
        <taxon>Bacteria division WOR-3</taxon>
    </lineage>
</organism>
<proteinExistence type="predicted"/>
<accession>A0A235BQN9</accession>
<evidence type="ECO:0000313" key="1">
    <source>
        <dbReference type="EMBL" id="OYD14544.1"/>
    </source>
</evidence>
<protein>
    <recommendedName>
        <fullName evidence="3">DUF5723 domain-containing protein</fullName>
    </recommendedName>
</protein>
<name>A0A235BQN9_UNCW3</name>
<evidence type="ECO:0000313" key="2">
    <source>
        <dbReference type="Proteomes" id="UP000215559"/>
    </source>
</evidence>